<sequence length="55" mass="6063">AKLVENYSKPSIANFGRSLFGGYCPTYVPDFILHGAPNDEKLRQNLVSDLAHAVQ</sequence>
<evidence type="ECO:0000259" key="1">
    <source>
        <dbReference type="PROSITE" id="PS51836"/>
    </source>
</evidence>
<reference evidence="2 3" key="1">
    <citation type="submission" date="2024-05" db="EMBL/GenBank/DDBJ databases">
        <title>Genome sequencing and assembly of Indian major carp, Cirrhinus mrigala (Hamilton, 1822).</title>
        <authorList>
            <person name="Mohindra V."/>
            <person name="Chowdhury L.M."/>
            <person name="Lal K."/>
            <person name="Jena J.K."/>
        </authorList>
    </citation>
    <scope>NUCLEOTIDE SEQUENCE [LARGE SCALE GENOMIC DNA]</scope>
    <source>
        <strain evidence="2">CM1030</strain>
        <tissue evidence="2">Blood</tissue>
    </source>
</reference>
<dbReference type="InterPro" id="IPR028086">
    <property type="entry name" value="FNIP_C_dom"/>
</dbReference>
<feature type="non-terminal residue" evidence="2">
    <location>
        <position position="55"/>
    </location>
</feature>
<feature type="domain" description="UDENN FNIP1/2-type" evidence="1">
    <location>
        <begin position="1"/>
        <end position="55"/>
    </location>
</feature>
<dbReference type="InterPro" id="IPR037545">
    <property type="entry name" value="DENN_FNIP1/2"/>
</dbReference>
<dbReference type="Proteomes" id="UP001529510">
    <property type="component" value="Unassembled WGS sequence"/>
</dbReference>
<evidence type="ECO:0000313" key="3">
    <source>
        <dbReference type="Proteomes" id="UP001529510"/>
    </source>
</evidence>
<dbReference type="PANTHER" id="PTHR21634">
    <property type="entry name" value="RE13835P"/>
    <property type="match status" value="1"/>
</dbReference>
<name>A0ABD0NL50_CIRMR</name>
<dbReference type="AlphaFoldDB" id="A0ABD0NL50"/>
<gene>
    <name evidence="2" type="ORF">M9458_041391</name>
</gene>
<feature type="non-terminal residue" evidence="2">
    <location>
        <position position="1"/>
    </location>
</feature>
<dbReference type="PROSITE" id="PS51836">
    <property type="entry name" value="DENN_FNIP12"/>
    <property type="match status" value="1"/>
</dbReference>
<proteinExistence type="predicted"/>
<dbReference type="GO" id="GO:0005737">
    <property type="term" value="C:cytoplasm"/>
    <property type="evidence" value="ECO:0007669"/>
    <property type="project" value="UniProtKB-ARBA"/>
</dbReference>
<dbReference type="Pfam" id="PF14638">
    <property type="entry name" value="FNIP_C"/>
    <property type="match status" value="1"/>
</dbReference>
<keyword evidence="3" id="KW-1185">Reference proteome</keyword>
<protein>
    <recommendedName>
        <fullName evidence="1">UDENN FNIP1/2-type domain-containing protein</fullName>
    </recommendedName>
</protein>
<comment type="caution">
    <text evidence="2">The sequence shown here is derived from an EMBL/GenBank/DDBJ whole genome shotgun (WGS) entry which is preliminary data.</text>
</comment>
<dbReference type="PANTHER" id="PTHR21634:SF12">
    <property type="entry name" value="FOLLICULIN-INTERACTING PROTEIN 1"/>
    <property type="match status" value="1"/>
</dbReference>
<evidence type="ECO:0000313" key="2">
    <source>
        <dbReference type="EMBL" id="KAL0161995.1"/>
    </source>
</evidence>
<organism evidence="2 3">
    <name type="scientific">Cirrhinus mrigala</name>
    <name type="common">Mrigala</name>
    <dbReference type="NCBI Taxonomy" id="683832"/>
    <lineage>
        <taxon>Eukaryota</taxon>
        <taxon>Metazoa</taxon>
        <taxon>Chordata</taxon>
        <taxon>Craniata</taxon>
        <taxon>Vertebrata</taxon>
        <taxon>Euteleostomi</taxon>
        <taxon>Actinopterygii</taxon>
        <taxon>Neopterygii</taxon>
        <taxon>Teleostei</taxon>
        <taxon>Ostariophysi</taxon>
        <taxon>Cypriniformes</taxon>
        <taxon>Cyprinidae</taxon>
        <taxon>Labeoninae</taxon>
        <taxon>Labeonini</taxon>
        <taxon>Cirrhinus</taxon>
    </lineage>
</organism>
<dbReference type="EMBL" id="JAMKFB020000021">
    <property type="protein sequence ID" value="KAL0161995.1"/>
    <property type="molecule type" value="Genomic_DNA"/>
</dbReference>
<accession>A0ABD0NL50</accession>